<accession>A0ABX8QTA2</accession>
<gene>
    <name evidence="7" type="ORF">AGRA3207_000664</name>
</gene>
<evidence type="ECO:0000256" key="1">
    <source>
        <dbReference type="ARBA" id="ARBA00022679"/>
    </source>
</evidence>
<feature type="region of interest" description="Disordered" evidence="5">
    <location>
        <begin position="273"/>
        <end position="292"/>
    </location>
</feature>
<keyword evidence="4" id="KW-0067">ATP-binding</keyword>
<name>A0ABX8QTA2_9ACTN</name>
<feature type="region of interest" description="Disordered" evidence="5">
    <location>
        <begin position="331"/>
        <end position="357"/>
    </location>
</feature>
<dbReference type="PROSITE" id="PS50011">
    <property type="entry name" value="PROTEIN_KINASE_DOM"/>
    <property type="match status" value="1"/>
</dbReference>
<keyword evidence="2" id="KW-0547">Nucleotide-binding</keyword>
<keyword evidence="7" id="KW-0723">Serine/threonine-protein kinase</keyword>
<proteinExistence type="predicted"/>
<dbReference type="Gene3D" id="1.10.510.10">
    <property type="entry name" value="Transferase(Phosphotransferase) domain 1"/>
    <property type="match status" value="1"/>
</dbReference>
<sequence>MPEMKPLGPDDPEYVGDYRIIGRLGAGGQGSVYLAVDAEGRRVAVKRLHPHLAGNTWARTQFVKEARAAQRVRQFCTARVMAVATDESAPYVVSQFVEGRTLLEALDTDGPYEPLELERLAVSTLNALVAIHAAGIVHCDFKPGNIIVSPHGLRVIDFGIARALETLDPAISRQIGTPAYMAPEQIQMGEVGTHTDLFSWASTMVFAATGMPPFGHGDNGAAVMHRIVTTEPELEGVPQPLRTLVELAFAKDGRERPTASQTLLALLTDTRPHAEQTRADPPNHSPAAPTVTDRPKWRRTIAVSASAILLMVASVGAAVLLTDNERPVVPDRPKTWPLKMGEKVGSSGDGRGSISGPGEKDRYEFDFLHSGALNAVQFVALGTNKNRKPLYQPSLSFTLRDEHGQPVGQPYPNQFSDTTLKIDKPGRYQLEVTGTASVKNYSFLLQETAVHKLIVKASERLGGGHPDPWVGTLDHPGEEHEFTFRTPLLTTRLRFAVHGSCERSKIHWRLASNESGPQDGDFCDLGDQSFPVEAGGDQWTLTLATSSGNVSAVTNYDFSVELAFDLK</sequence>
<protein>
    <submittedName>
        <fullName evidence="7">Serine/threonine protein kinase</fullName>
    </submittedName>
</protein>
<dbReference type="CDD" id="cd14014">
    <property type="entry name" value="STKc_PknB_like"/>
    <property type="match status" value="1"/>
</dbReference>
<dbReference type="PROSITE" id="PS00108">
    <property type="entry name" value="PROTEIN_KINASE_ST"/>
    <property type="match status" value="1"/>
</dbReference>
<dbReference type="Proteomes" id="UP001049518">
    <property type="component" value="Chromosome"/>
</dbReference>
<evidence type="ECO:0000313" key="7">
    <source>
        <dbReference type="EMBL" id="QXJ20033.1"/>
    </source>
</evidence>
<dbReference type="SUPFAM" id="SSF56112">
    <property type="entry name" value="Protein kinase-like (PK-like)"/>
    <property type="match status" value="1"/>
</dbReference>
<keyword evidence="1" id="KW-0808">Transferase</keyword>
<dbReference type="Gene3D" id="3.30.200.20">
    <property type="entry name" value="Phosphorylase Kinase, domain 1"/>
    <property type="match status" value="1"/>
</dbReference>
<evidence type="ECO:0000256" key="4">
    <source>
        <dbReference type="ARBA" id="ARBA00022840"/>
    </source>
</evidence>
<evidence type="ECO:0000256" key="5">
    <source>
        <dbReference type="SAM" id="MobiDB-lite"/>
    </source>
</evidence>
<dbReference type="GO" id="GO:0004674">
    <property type="term" value="F:protein serine/threonine kinase activity"/>
    <property type="evidence" value="ECO:0007669"/>
    <property type="project" value="UniProtKB-KW"/>
</dbReference>
<dbReference type="InterPro" id="IPR000719">
    <property type="entry name" value="Prot_kinase_dom"/>
</dbReference>
<reference evidence="7" key="1">
    <citation type="submission" date="2020-07" db="EMBL/GenBank/DDBJ databases">
        <authorList>
            <person name="Tarantini F.S."/>
            <person name="Hong K.W."/>
            <person name="Chan K.G."/>
        </authorList>
    </citation>
    <scope>NUCLEOTIDE SEQUENCE</scope>
    <source>
        <strain evidence="7">32-07</strain>
    </source>
</reference>
<evidence type="ECO:0000259" key="6">
    <source>
        <dbReference type="PROSITE" id="PS50011"/>
    </source>
</evidence>
<evidence type="ECO:0000313" key="8">
    <source>
        <dbReference type="Proteomes" id="UP001049518"/>
    </source>
</evidence>
<feature type="domain" description="Protein kinase" evidence="6">
    <location>
        <begin position="18"/>
        <end position="267"/>
    </location>
</feature>
<keyword evidence="8" id="KW-1185">Reference proteome</keyword>
<dbReference type="EMBL" id="CP059572">
    <property type="protein sequence ID" value="QXJ20033.1"/>
    <property type="molecule type" value="Genomic_DNA"/>
</dbReference>
<dbReference type="PANTHER" id="PTHR43289:SF34">
    <property type="entry name" value="SERINE_THREONINE-PROTEIN KINASE YBDM-RELATED"/>
    <property type="match status" value="1"/>
</dbReference>
<organism evidence="7 8">
    <name type="scientific">Actinomadura graeca</name>
    <dbReference type="NCBI Taxonomy" id="2750812"/>
    <lineage>
        <taxon>Bacteria</taxon>
        <taxon>Bacillati</taxon>
        <taxon>Actinomycetota</taxon>
        <taxon>Actinomycetes</taxon>
        <taxon>Streptosporangiales</taxon>
        <taxon>Thermomonosporaceae</taxon>
        <taxon>Actinomadura</taxon>
    </lineage>
</organism>
<evidence type="ECO:0000256" key="3">
    <source>
        <dbReference type="ARBA" id="ARBA00022777"/>
    </source>
</evidence>
<evidence type="ECO:0000256" key="2">
    <source>
        <dbReference type="ARBA" id="ARBA00022741"/>
    </source>
</evidence>
<dbReference type="RefSeq" id="WP_231333080.1">
    <property type="nucleotide sequence ID" value="NZ_CP059572.1"/>
</dbReference>
<dbReference type="InterPro" id="IPR011009">
    <property type="entry name" value="Kinase-like_dom_sf"/>
</dbReference>
<keyword evidence="3 7" id="KW-0418">Kinase</keyword>
<dbReference type="PANTHER" id="PTHR43289">
    <property type="entry name" value="MITOGEN-ACTIVATED PROTEIN KINASE KINASE KINASE 20-RELATED"/>
    <property type="match status" value="1"/>
</dbReference>
<dbReference type="InterPro" id="IPR008271">
    <property type="entry name" value="Ser/Thr_kinase_AS"/>
</dbReference>
<dbReference type="Pfam" id="PF00069">
    <property type="entry name" value="Pkinase"/>
    <property type="match status" value="1"/>
</dbReference>